<sequence>MSTQCLPPQQNPDLFPSQTPPTATQDSHLLLWQTKLLLAQQGAQRWHVSPALDMQPLMSMAFTFTPRATASTRNWIFMVEIFGWG</sequence>
<organism evidence="2 3">
    <name type="scientific">Zymoseptoria tritici (strain CBS 115943 / IPO323)</name>
    <name type="common">Speckled leaf blotch fungus</name>
    <name type="synonym">Septoria tritici</name>
    <dbReference type="NCBI Taxonomy" id="336722"/>
    <lineage>
        <taxon>Eukaryota</taxon>
        <taxon>Fungi</taxon>
        <taxon>Dikarya</taxon>
        <taxon>Ascomycota</taxon>
        <taxon>Pezizomycotina</taxon>
        <taxon>Dothideomycetes</taxon>
        <taxon>Dothideomycetidae</taxon>
        <taxon>Mycosphaerellales</taxon>
        <taxon>Mycosphaerellaceae</taxon>
        <taxon>Zymoseptoria</taxon>
    </lineage>
</organism>
<dbReference type="GeneID" id="13401133"/>
<dbReference type="AlphaFoldDB" id="F9XGE9"/>
<name>F9XGE9_ZYMTI</name>
<dbReference type="RefSeq" id="XP_003851301.1">
    <property type="nucleotide sequence ID" value="XM_003851253.1"/>
</dbReference>
<proteinExistence type="predicted"/>
<feature type="region of interest" description="Disordered" evidence="1">
    <location>
        <begin position="1"/>
        <end position="23"/>
    </location>
</feature>
<dbReference type="HOGENOM" id="CLU_2514381_0_0_1"/>
<evidence type="ECO:0000313" key="3">
    <source>
        <dbReference type="Proteomes" id="UP000008062"/>
    </source>
</evidence>
<protein>
    <submittedName>
        <fullName evidence="2">Uncharacterized protein</fullName>
    </submittedName>
</protein>
<dbReference type="KEGG" id="ztr:MYCGRDRAFT_81397"/>
<dbReference type="EMBL" id="CM001202">
    <property type="protein sequence ID" value="EGP86277.1"/>
    <property type="molecule type" value="Genomic_DNA"/>
</dbReference>
<gene>
    <name evidence="2" type="ORF">MYCGRDRAFT_81397</name>
</gene>
<evidence type="ECO:0000256" key="1">
    <source>
        <dbReference type="SAM" id="MobiDB-lite"/>
    </source>
</evidence>
<accession>F9XGE9</accession>
<dbReference type="Proteomes" id="UP000008062">
    <property type="component" value="Chromosome 7"/>
</dbReference>
<dbReference type="InParanoid" id="F9XGE9"/>
<evidence type="ECO:0000313" key="2">
    <source>
        <dbReference type="EMBL" id="EGP86277.1"/>
    </source>
</evidence>
<keyword evidence="3" id="KW-1185">Reference proteome</keyword>
<reference evidence="2 3" key="1">
    <citation type="journal article" date="2011" name="PLoS Genet.">
        <title>Finished genome of the fungal wheat pathogen Mycosphaerella graminicola reveals dispensome structure, chromosome plasticity, and stealth pathogenesis.</title>
        <authorList>
            <person name="Goodwin S.B."/>
            <person name="Ben M'barek S."/>
            <person name="Dhillon B."/>
            <person name="Wittenberg A.H.J."/>
            <person name="Crane C.F."/>
            <person name="Hane J.K."/>
            <person name="Foster A.J."/>
            <person name="Van der Lee T.A.J."/>
            <person name="Grimwood J."/>
            <person name="Aerts A."/>
            <person name="Antoniw J."/>
            <person name="Bailey A."/>
            <person name="Bluhm B."/>
            <person name="Bowler J."/>
            <person name="Bristow J."/>
            <person name="van der Burgt A."/>
            <person name="Canto-Canche B."/>
            <person name="Churchill A.C.L."/>
            <person name="Conde-Ferraez L."/>
            <person name="Cools H.J."/>
            <person name="Coutinho P.M."/>
            <person name="Csukai M."/>
            <person name="Dehal P."/>
            <person name="De Wit P."/>
            <person name="Donzelli B."/>
            <person name="van de Geest H.C."/>
            <person name="van Ham R.C.H.J."/>
            <person name="Hammond-Kosack K.E."/>
            <person name="Henrissat B."/>
            <person name="Kilian A."/>
            <person name="Kobayashi A.K."/>
            <person name="Koopmann E."/>
            <person name="Kourmpetis Y."/>
            <person name="Kuzniar A."/>
            <person name="Lindquist E."/>
            <person name="Lombard V."/>
            <person name="Maliepaard C."/>
            <person name="Martins N."/>
            <person name="Mehrabi R."/>
            <person name="Nap J.P.H."/>
            <person name="Ponomarenko A."/>
            <person name="Rudd J.J."/>
            <person name="Salamov A."/>
            <person name="Schmutz J."/>
            <person name="Schouten H.J."/>
            <person name="Shapiro H."/>
            <person name="Stergiopoulos I."/>
            <person name="Torriani S.F.F."/>
            <person name="Tu H."/>
            <person name="de Vries R.P."/>
            <person name="Waalwijk C."/>
            <person name="Ware S.B."/>
            <person name="Wiebenga A."/>
            <person name="Zwiers L.-H."/>
            <person name="Oliver R.P."/>
            <person name="Grigoriev I.V."/>
            <person name="Kema G.H.J."/>
        </authorList>
    </citation>
    <scope>NUCLEOTIDE SEQUENCE [LARGE SCALE GENOMIC DNA]</scope>
    <source>
        <strain evidence="3">CBS 115943 / IPO323</strain>
    </source>
</reference>